<reference evidence="2 3" key="1">
    <citation type="journal article" date="2015" name="Genome Biol.">
        <title>Comparative genomics of Steinernema reveals deeply conserved gene regulatory networks.</title>
        <authorList>
            <person name="Dillman A.R."/>
            <person name="Macchietto M."/>
            <person name="Porter C.F."/>
            <person name="Rogers A."/>
            <person name="Williams B."/>
            <person name="Antoshechkin I."/>
            <person name="Lee M.M."/>
            <person name="Goodwin Z."/>
            <person name="Lu X."/>
            <person name="Lewis E.E."/>
            <person name="Goodrich-Blair H."/>
            <person name="Stock S.P."/>
            <person name="Adams B.J."/>
            <person name="Sternberg P.W."/>
            <person name="Mortazavi A."/>
        </authorList>
    </citation>
    <scope>NUCLEOTIDE SEQUENCE [LARGE SCALE GENOMIC DNA]</scope>
    <source>
        <strain evidence="2 3">ALL</strain>
    </source>
</reference>
<feature type="compositionally biased region" description="Polar residues" evidence="1">
    <location>
        <begin position="154"/>
        <end position="165"/>
    </location>
</feature>
<dbReference type="Proteomes" id="UP000298663">
    <property type="component" value="Unassembled WGS sequence"/>
</dbReference>
<keyword evidence="3" id="KW-1185">Reference proteome</keyword>
<evidence type="ECO:0000256" key="1">
    <source>
        <dbReference type="SAM" id="MobiDB-lite"/>
    </source>
</evidence>
<proteinExistence type="predicted"/>
<comment type="caution">
    <text evidence="2">The sequence shown here is derived from an EMBL/GenBank/DDBJ whole genome shotgun (WGS) entry which is preliminary data.</text>
</comment>
<name>A0A4V6A3K3_STECR</name>
<organism evidence="2 3">
    <name type="scientific">Steinernema carpocapsae</name>
    <name type="common">Entomopathogenic nematode</name>
    <dbReference type="NCBI Taxonomy" id="34508"/>
    <lineage>
        <taxon>Eukaryota</taxon>
        <taxon>Metazoa</taxon>
        <taxon>Ecdysozoa</taxon>
        <taxon>Nematoda</taxon>
        <taxon>Chromadorea</taxon>
        <taxon>Rhabditida</taxon>
        <taxon>Tylenchina</taxon>
        <taxon>Panagrolaimomorpha</taxon>
        <taxon>Strongyloidoidea</taxon>
        <taxon>Steinernematidae</taxon>
        <taxon>Steinernema</taxon>
    </lineage>
</organism>
<dbReference type="AlphaFoldDB" id="A0A4V6A3K3"/>
<evidence type="ECO:0000313" key="3">
    <source>
        <dbReference type="Proteomes" id="UP000298663"/>
    </source>
</evidence>
<reference evidence="2 3" key="2">
    <citation type="journal article" date="2019" name="G3 (Bethesda)">
        <title>Hybrid Assembly of the Genome of the Entomopathogenic Nematode Steinernema carpocapsae Identifies the X-Chromosome.</title>
        <authorList>
            <person name="Serra L."/>
            <person name="Macchietto M."/>
            <person name="Macias-Munoz A."/>
            <person name="McGill C.J."/>
            <person name="Rodriguez I.M."/>
            <person name="Rodriguez B."/>
            <person name="Murad R."/>
            <person name="Mortazavi A."/>
        </authorList>
    </citation>
    <scope>NUCLEOTIDE SEQUENCE [LARGE SCALE GENOMIC DNA]</scope>
    <source>
        <strain evidence="2 3">ALL</strain>
    </source>
</reference>
<protein>
    <submittedName>
        <fullName evidence="2">Uncharacterized protein</fullName>
    </submittedName>
</protein>
<evidence type="ECO:0000313" key="2">
    <source>
        <dbReference type="EMBL" id="TKR83035.1"/>
    </source>
</evidence>
<accession>A0A4V6A3K3</accession>
<feature type="region of interest" description="Disordered" evidence="1">
    <location>
        <begin position="88"/>
        <end position="171"/>
    </location>
</feature>
<sequence length="284" mass="32523">MSQMTPAVGAPTRIVRLVKVTQPLSANLQNQQTAKPKLKRLICRSTNSAQSGVVAGPKRYLLFKKNSKETQDQRKKIFELLKSAQRESGFESIEPTVKKEQNEEEKATSEDDKENSKNISTCKEETEDYETAAIESKPIKLSRKRTLSKESSPKQEGSNSPQTKTVDPLLMPASPSFQPRNTPQIRNFTAFVPAPSPEPVLISKPLVEEPDSRIPQILNPTMNQMDNGTYVRTLIDYMFPEGFTRELEEEIDEMCEFYVPTFRERLDELMPTYEPVHTYYYEQY</sequence>
<feature type="compositionally biased region" description="Basic and acidic residues" evidence="1">
    <location>
        <begin position="96"/>
        <end position="116"/>
    </location>
</feature>
<dbReference type="EMBL" id="AZBU02000004">
    <property type="protein sequence ID" value="TKR83035.1"/>
    <property type="molecule type" value="Genomic_DNA"/>
</dbReference>
<gene>
    <name evidence="2" type="ORF">L596_016689</name>
</gene>